<name>A0A852ZUM2_9ACTN</name>
<dbReference type="RefSeq" id="WP_179814726.1">
    <property type="nucleotide sequence ID" value="NZ_JACBZD010000001.1"/>
</dbReference>
<evidence type="ECO:0000313" key="2">
    <source>
        <dbReference type="Proteomes" id="UP000567795"/>
    </source>
</evidence>
<proteinExistence type="predicted"/>
<protein>
    <submittedName>
        <fullName evidence="1">Uncharacterized protein</fullName>
    </submittedName>
</protein>
<organism evidence="1 2">
    <name type="scientific">Allostreptomyces psammosilenae</name>
    <dbReference type="NCBI Taxonomy" id="1892865"/>
    <lineage>
        <taxon>Bacteria</taxon>
        <taxon>Bacillati</taxon>
        <taxon>Actinomycetota</taxon>
        <taxon>Actinomycetes</taxon>
        <taxon>Kitasatosporales</taxon>
        <taxon>Streptomycetaceae</taxon>
        <taxon>Allostreptomyces</taxon>
    </lineage>
</organism>
<sequence length="119" mass="13448">MEHREHTIDGLGCPAGPYRIDPLPKALDQMGWEHADDDHPIPQWDPKLYTVQPSEVCGLDSLESLRAWFDGWIDALRDSGFVIGLYEVPTDKARIGKRGQVVMSYLDAERVGTEPWEGE</sequence>
<accession>A0A852ZUM2</accession>
<reference evidence="1 2" key="1">
    <citation type="submission" date="2020-07" db="EMBL/GenBank/DDBJ databases">
        <title>Sequencing the genomes of 1000 actinobacteria strains.</title>
        <authorList>
            <person name="Klenk H.-P."/>
        </authorList>
    </citation>
    <scope>NUCLEOTIDE SEQUENCE [LARGE SCALE GENOMIC DNA]</scope>
    <source>
        <strain evidence="1 2">DSM 42178</strain>
    </source>
</reference>
<gene>
    <name evidence="1" type="ORF">FHU37_003036</name>
</gene>
<dbReference type="EMBL" id="JACBZD010000001">
    <property type="protein sequence ID" value="NYI06093.1"/>
    <property type="molecule type" value="Genomic_DNA"/>
</dbReference>
<evidence type="ECO:0000313" key="1">
    <source>
        <dbReference type="EMBL" id="NYI06093.1"/>
    </source>
</evidence>
<keyword evidence="2" id="KW-1185">Reference proteome</keyword>
<comment type="caution">
    <text evidence="1">The sequence shown here is derived from an EMBL/GenBank/DDBJ whole genome shotgun (WGS) entry which is preliminary data.</text>
</comment>
<dbReference type="AlphaFoldDB" id="A0A852ZUM2"/>
<dbReference type="Proteomes" id="UP000567795">
    <property type="component" value="Unassembled WGS sequence"/>
</dbReference>